<keyword evidence="7" id="KW-1185">Reference proteome</keyword>
<dbReference type="FunFam" id="3.80.10.10:FF:000168">
    <property type="entry name" value="Distal membrane arm assembly complex 2"/>
    <property type="match status" value="1"/>
</dbReference>
<evidence type="ECO:0000256" key="4">
    <source>
        <dbReference type="ARBA" id="ARBA00072316"/>
    </source>
</evidence>
<name>A0AAV1FZ81_XYRNO</name>
<sequence length="260" mass="30301">MNGAVMSAPIMSLHRCYQRSALLFTARRLLSSSSVSPPPLHRRLLLYLTQRFYDVELFLSWRFQKKRERLEGKNAYYGYTKRHHGPDIATAYYILSMKGSLRYVGQSEWLHSKRRGKFNWDFLNYKDKQLQDINMSHTLINYRGMENLENQRSLRTLSLRGCPEVDDWFLARLHVFQDSLEELDISHCPRITTGGLAALRHLKGLQRLDVSSLPKISSPGLVVILLEEMLPQCQITATGYDYMLRQEGEHEAEEHVLGQR</sequence>
<proteinExistence type="inferred from homology"/>
<comment type="function">
    <text evidence="2">Required for the assembly of the mitochondrial NADH:ubiquinone oxidoreductase complex (complex I). Involved in the assembly of the distal region of complex I.</text>
</comment>
<comment type="similarity">
    <text evidence="1">Belongs to the ATP synthase subunit s family.</text>
</comment>
<evidence type="ECO:0000313" key="6">
    <source>
        <dbReference type="EMBL" id="CAJ1066225.1"/>
    </source>
</evidence>
<dbReference type="InterPro" id="IPR032675">
    <property type="entry name" value="LRR_dom_sf"/>
</dbReference>
<dbReference type="EMBL" id="OY660873">
    <property type="protein sequence ID" value="CAJ1066225.1"/>
    <property type="molecule type" value="Genomic_DNA"/>
</dbReference>
<dbReference type="Gene3D" id="3.80.10.10">
    <property type="entry name" value="Ribonuclease Inhibitor"/>
    <property type="match status" value="1"/>
</dbReference>
<evidence type="ECO:0000256" key="2">
    <source>
        <dbReference type="ARBA" id="ARBA00057777"/>
    </source>
</evidence>
<gene>
    <name evidence="6" type="ORF">XNOV1_A002242</name>
</gene>
<accession>A0AAV1FZ81</accession>
<evidence type="ECO:0000256" key="3">
    <source>
        <dbReference type="ARBA" id="ARBA00062608"/>
    </source>
</evidence>
<dbReference type="SUPFAM" id="SSF52047">
    <property type="entry name" value="RNI-like"/>
    <property type="match status" value="1"/>
</dbReference>
<protein>
    <recommendedName>
        <fullName evidence="4">Distal membrane-arm assembly complex protein 2</fullName>
    </recommendedName>
    <alternativeName>
        <fullName evidence="5">ATP synthase subunit s-like protein</fullName>
    </alternativeName>
</protein>
<comment type="subunit">
    <text evidence="3">Interacts with incompletely assembled mitochondrial NADH:ubiquinone oxidoreductase complex (complex I).</text>
</comment>
<dbReference type="AlphaFoldDB" id="A0AAV1FZ81"/>
<dbReference type="Proteomes" id="UP001178508">
    <property type="component" value="Chromosome 10"/>
</dbReference>
<organism evidence="6 7">
    <name type="scientific">Xyrichtys novacula</name>
    <name type="common">Pearly razorfish</name>
    <name type="synonym">Hemipteronotus novacula</name>
    <dbReference type="NCBI Taxonomy" id="13765"/>
    <lineage>
        <taxon>Eukaryota</taxon>
        <taxon>Metazoa</taxon>
        <taxon>Chordata</taxon>
        <taxon>Craniata</taxon>
        <taxon>Vertebrata</taxon>
        <taxon>Euteleostomi</taxon>
        <taxon>Actinopterygii</taxon>
        <taxon>Neopterygii</taxon>
        <taxon>Teleostei</taxon>
        <taxon>Neoteleostei</taxon>
        <taxon>Acanthomorphata</taxon>
        <taxon>Eupercaria</taxon>
        <taxon>Labriformes</taxon>
        <taxon>Labridae</taxon>
        <taxon>Xyrichtys</taxon>
    </lineage>
</organism>
<evidence type="ECO:0000256" key="5">
    <source>
        <dbReference type="ARBA" id="ARBA00076566"/>
    </source>
</evidence>
<evidence type="ECO:0000256" key="1">
    <source>
        <dbReference type="ARBA" id="ARBA00006901"/>
    </source>
</evidence>
<evidence type="ECO:0000313" key="7">
    <source>
        <dbReference type="Proteomes" id="UP001178508"/>
    </source>
</evidence>
<reference evidence="6" key="1">
    <citation type="submission" date="2023-08" db="EMBL/GenBank/DDBJ databases">
        <authorList>
            <person name="Alioto T."/>
            <person name="Alioto T."/>
            <person name="Gomez Garrido J."/>
        </authorList>
    </citation>
    <scope>NUCLEOTIDE SEQUENCE</scope>
</reference>